<proteinExistence type="predicted"/>
<gene>
    <name evidence="1" type="ORF">GGE60_005907</name>
</gene>
<reference evidence="1 2" key="1">
    <citation type="submission" date="2020-08" db="EMBL/GenBank/DDBJ databases">
        <title>Genomic Encyclopedia of Type Strains, Phase IV (KMG-V): Genome sequencing to study the core and pangenomes of soil and plant-associated prokaryotes.</title>
        <authorList>
            <person name="Whitman W."/>
        </authorList>
    </citation>
    <scope>NUCLEOTIDE SEQUENCE [LARGE SCALE GENOMIC DNA]</scope>
    <source>
        <strain evidence="1 2">SEMIA 492</strain>
    </source>
</reference>
<dbReference type="InterPro" id="IPR006448">
    <property type="entry name" value="Phage_term_ssu_P27"/>
</dbReference>
<organism evidence="1 2">
    <name type="scientific">Rhizobium leucaenae</name>
    <dbReference type="NCBI Taxonomy" id="29450"/>
    <lineage>
        <taxon>Bacteria</taxon>
        <taxon>Pseudomonadati</taxon>
        <taxon>Pseudomonadota</taxon>
        <taxon>Alphaproteobacteria</taxon>
        <taxon>Hyphomicrobiales</taxon>
        <taxon>Rhizobiaceae</taxon>
        <taxon>Rhizobium/Agrobacterium group</taxon>
        <taxon>Rhizobium</taxon>
    </lineage>
</organism>
<dbReference type="AlphaFoldDB" id="A0A7W7EN52"/>
<dbReference type="RefSeq" id="WP_028755312.1">
    <property type="nucleotide sequence ID" value="NZ_JACIIG010000036.1"/>
</dbReference>
<sequence>MGQKHRIPDHLRPETRKWARGILTDFDLESHHFRQLIKTCEAFDRSEEAREILAKDGLTVVDRYGTPKAHPCVGIERDARTAFFRGLRELALDGVDAPEAPRAPRTADYGNRR</sequence>
<evidence type="ECO:0000313" key="1">
    <source>
        <dbReference type="EMBL" id="MBB4571741.1"/>
    </source>
</evidence>
<protein>
    <submittedName>
        <fullName evidence="1">Phage terminase small subunit</fullName>
    </submittedName>
</protein>
<accession>A0A7W7EN52</accession>
<dbReference type="Proteomes" id="UP000543836">
    <property type="component" value="Unassembled WGS sequence"/>
</dbReference>
<keyword evidence="2" id="KW-1185">Reference proteome</keyword>
<name>A0A7W7EN52_9HYPH</name>
<dbReference type="Pfam" id="PF05119">
    <property type="entry name" value="Terminase_4"/>
    <property type="match status" value="1"/>
</dbReference>
<evidence type="ECO:0000313" key="2">
    <source>
        <dbReference type="Proteomes" id="UP000543836"/>
    </source>
</evidence>
<comment type="caution">
    <text evidence="1">The sequence shown here is derived from an EMBL/GenBank/DDBJ whole genome shotgun (WGS) entry which is preliminary data.</text>
</comment>
<dbReference type="EMBL" id="JACIIG010000036">
    <property type="protein sequence ID" value="MBB4571741.1"/>
    <property type="molecule type" value="Genomic_DNA"/>
</dbReference>